<keyword evidence="2" id="KW-1133">Transmembrane helix</keyword>
<accession>A0A918PSR2</accession>
<keyword evidence="2" id="KW-0812">Transmembrane</keyword>
<feature type="transmembrane region" description="Helical" evidence="2">
    <location>
        <begin position="6"/>
        <end position="24"/>
    </location>
</feature>
<dbReference type="EMBL" id="BMZB01000001">
    <property type="protein sequence ID" value="GGZ21643.1"/>
    <property type="molecule type" value="Genomic_DNA"/>
</dbReference>
<evidence type="ECO:0000313" key="3">
    <source>
        <dbReference type="EMBL" id="GGZ21643.1"/>
    </source>
</evidence>
<evidence type="ECO:0000256" key="2">
    <source>
        <dbReference type="SAM" id="Phobius"/>
    </source>
</evidence>
<keyword evidence="2" id="KW-0472">Membrane</keyword>
<evidence type="ECO:0000256" key="1">
    <source>
        <dbReference type="SAM" id="MobiDB-lite"/>
    </source>
</evidence>
<name>A0A918PSR2_9CAUL</name>
<dbReference type="RefSeq" id="WP_189484601.1">
    <property type="nucleotide sequence ID" value="NZ_BMZB01000001.1"/>
</dbReference>
<proteinExistence type="predicted"/>
<reference evidence="3" key="1">
    <citation type="journal article" date="2014" name="Int. J. Syst. Evol. Microbiol.">
        <title>Complete genome sequence of Corynebacterium casei LMG S-19264T (=DSM 44701T), isolated from a smear-ripened cheese.</title>
        <authorList>
            <consortium name="US DOE Joint Genome Institute (JGI-PGF)"/>
            <person name="Walter F."/>
            <person name="Albersmeier A."/>
            <person name="Kalinowski J."/>
            <person name="Ruckert C."/>
        </authorList>
    </citation>
    <scope>NUCLEOTIDE SEQUENCE</scope>
    <source>
        <strain evidence="3">KCTC 32296</strain>
    </source>
</reference>
<comment type="caution">
    <text evidence="3">The sequence shown here is derived from an EMBL/GenBank/DDBJ whole genome shotgun (WGS) entry which is preliminary data.</text>
</comment>
<sequence length="134" mass="14750">MIPTWLPAGAGFVAAAALFGWVALDQRDDRIEAETNLATCEVTSANWQHAAGKFQARYLEWKTFAQQESNRIKGESDVVHKETRQRARSACQRSFDAGYEAGFAVGSNPPDGVRVETGPRLRDVIAGRAETPRD</sequence>
<keyword evidence="4" id="KW-1185">Reference proteome</keyword>
<gene>
    <name evidence="3" type="ORF">GCM10011273_03000</name>
</gene>
<organism evidence="3 4">
    <name type="scientific">Asticcacaulis endophyticus</name>
    <dbReference type="NCBI Taxonomy" id="1395890"/>
    <lineage>
        <taxon>Bacteria</taxon>
        <taxon>Pseudomonadati</taxon>
        <taxon>Pseudomonadota</taxon>
        <taxon>Alphaproteobacteria</taxon>
        <taxon>Caulobacterales</taxon>
        <taxon>Caulobacteraceae</taxon>
        <taxon>Asticcacaulis</taxon>
    </lineage>
</organism>
<protein>
    <submittedName>
        <fullName evidence="3">Uncharacterized protein</fullName>
    </submittedName>
</protein>
<dbReference type="Proteomes" id="UP000662572">
    <property type="component" value="Unassembled WGS sequence"/>
</dbReference>
<feature type="compositionally biased region" description="Basic and acidic residues" evidence="1">
    <location>
        <begin position="113"/>
        <end position="134"/>
    </location>
</feature>
<feature type="region of interest" description="Disordered" evidence="1">
    <location>
        <begin position="106"/>
        <end position="134"/>
    </location>
</feature>
<evidence type="ECO:0000313" key="4">
    <source>
        <dbReference type="Proteomes" id="UP000662572"/>
    </source>
</evidence>
<dbReference type="AlphaFoldDB" id="A0A918PSR2"/>
<reference evidence="3" key="2">
    <citation type="submission" date="2020-09" db="EMBL/GenBank/DDBJ databases">
        <authorList>
            <person name="Sun Q."/>
            <person name="Kim S."/>
        </authorList>
    </citation>
    <scope>NUCLEOTIDE SEQUENCE</scope>
    <source>
        <strain evidence="3">KCTC 32296</strain>
    </source>
</reference>